<sequence>MVDIILTLKHRARLFHRELAKGNPMDLARLNRRLAKPHTDPALVRRRDCLTMLAREQGFRSWSHLLGVIRDKSVSDFGTLLYPDRCYAHFNIWSADINEARRIRSETNGYLLGYKKQFFVVDRDYVATLGLDPEDPDWQPLERDVTHPAHANARGRLISRLLHKNLSVAR</sequence>
<evidence type="ECO:0000313" key="2">
    <source>
        <dbReference type="Proteomes" id="UP000256845"/>
    </source>
</evidence>
<accession>A0A3D9HW85</accession>
<reference evidence="1 2" key="1">
    <citation type="submission" date="2018-07" db="EMBL/GenBank/DDBJ databases">
        <title>Genomic Encyclopedia of Type Strains, Phase III (KMG-III): the genomes of soil and plant-associated and newly described type strains.</title>
        <authorList>
            <person name="Whitman W."/>
        </authorList>
    </citation>
    <scope>NUCLEOTIDE SEQUENCE [LARGE SCALE GENOMIC DNA]</scope>
    <source>
        <strain evidence="1 2">CECT 8488</strain>
    </source>
</reference>
<dbReference type="OrthoDB" id="9134286at2"/>
<proteinExistence type="predicted"/>
<name>A0A3D9HW85_9PROT</name>
<organism evidence="1 2">
    <name type="scientific">Aestuariispira insulae</name>
    <dbReference type="NCBI Taxonomy" id="1461337"/>
    <lineage>
        <taxon>Bacteria</taxon>
        <taxon>Pseudomonadati</taxon>
        <taxon>Pseudomonadota</taxon>
        <taxon>Alphaproteobacteria</taxon>
        <taxon>Rhodospirillales</taxon>
        <taxon>Kiloniellaceae</taxon>
        <taxon>Aestuariispira</taxon>
    </lineage>
</organism>
<dbReference type="RefSeq" id="WP_115934884.1">
    <property type="nucleotide sequence ID" value="NZ_QRDW01000001.1"/>
</dbReference>
<dbReference type="Proteomes" id="UP000256845">
    <property type="component" value="Unassembled WGS sequence"/>
</dbReference>
<protein>
    <submittedName>
        <fullName evidence="1">Uncharacterized protein</fullName>
    </submittedName>
</protein>
<keyword evidence="2" id="KW-1185">Reference proteome</keyword>
<dbReference type="EMBL" id="QRDW01000001">
    <property type="protein sequence ID" value="RED53773.1"/>
    <property type="molecule type" value="Genomic_DNA"/>
</dbReference>
<gene>
    <name evidence="1" type="ORF">DFP90_101572</name>
</gene>
<evidence type="ECO:0000313" key="1">
    <source>
        <dbReference type="EMBL" id="RED53773.1"/>
    </source>
</evidence>
<comment type="caution">
    <text evidence="1">The sequence shown here is derived from an EMBL/GenBank/DDBJ whole genome shotgun (WGS) entry which is preliminary data.</text>
</comment>
<dbReference type="AlphaFoldDB" id="A0A3D9HW85"/>